<evidence type="ECO:0008006" key="3">
    <source>
        <dbReference type="Google" id="ProtNLM"/>
    </source>
</evidence>
<dbReference type="InterPro" id="IPR019410">
    <property type="entry name" value="Methyltransf_16"/>
</dbReference>
<gene>
    <name evidence="1" type="ORF">HJC23_001160</name>
</gene>
<evidence type="ECO:0000313" key="2">
    <source>
        <dbReference type="Proteomes" id="UP001516023"/>
    </source>
</evidence>
<dbReference type="Pfam" id="PF10294">
    <property type="entry name" value="Methyltransf_16"/>
    <property type="match status" value="1"/>
</dbReference>
<dbReference type="InterPro" id="IPR029063">
    <property type="entry name" value="SAM-dependent_MTases_sf"/>
</dbReference>
<organism evidence="1 2">
    <name type="scientific">Cyclotella cryptica</name>
    <dbReference type="NCBI Taxonomy" id="29204"/>
    <lineage>
        <taxon>Eukaryota</taxon>
        <taxon>Sar</taxon>
        <taxon>Stramenopiles</taxon>
        <taxon>Ochrophyta</taxon>
        <taxon>Bacillariophyta</taxon>
        <taxon>Coscinodiscophyceae</taxon>
        <taxon>Thalassiosirophycidae</taxon>
        <taxon>Stephanodiscales</taxon>
        <taxon>Stephanodiscaceae</taxon>
        <taxon>Cyclotella</taxon>
    </lineage>
</organism>
<sequence length="369" mass="40794">MARRGFVSRKLIDAAKTASNQQHDGRIACSAAPLMLTGDEMFISPDGRSHTIYRLEGRSASTQGPFRDIVLEESYDIEHAMKKMSLICPTRVNGDRILPDDMGATTIRNQDALFSFQLQEINNGVQRGMGTGSMTWESSIAMSLYFTENPHELKGSVIELGSGVGLGGILSKVAKELSSDSDDVSVTCTDGNDEVLEMLEHNMDAAASSRGLFENDSIHIKKLDWFDFVGNEDKGQERSQQYDTIIASDCAYLPSQVRPLSETISQLLGKEGEQNQKLHMFAPVNRAVVYELTDELRDSKNMNVQVERIDLSKHRIKKTGESISKFPMESSEGSKGISRFLHITAWHAKNADQADSCGSGEKKSMIDID</sequence>
<comment type="caution">
    <text evidence="1">The sequence shown here is derived from an EMBL/GenBank/DDBJ whole genome shotgun (WGS) entry which is preliminary data.</text>
</comment>
<proteinExistence type="predicted"/>
<keyword evidence="2" id="KW-1185">Reference proteome</keyword>
<dbReference type="PANTHER" id="PTHR14614">
    <property type="entry name" value="HEPATOCELLULAR CARCINOMA-ASSOCIATED ANTIGEN"/>
    <property type="match status" value="1"/>
</dbReference>
<dbReference type="AlphaFoldDB" id="A0ABD3QP16"/>
<reference evidence="1 2" key="1">
    <citation type="journal article" date="2020" name="G3 (Bethesda)">
        <title>Improved Reference Genome for Cyclotella cryptica CCMP332, a Model for Cell Wall Morphogenesis, Salinity Adaptation, and Lipid Production in Diatoms (Bacillariophyta).</title>
        <authorList>
            <person name="Roberts W.R."/>
            <person name="Downey K.M."/>
            <person name="Ruck E.C."/>
            <person name="Traller J.C."/>
            <person name="Alverson A.J."/>
        </authorList>
    </citation>
    <scope>NUCLEOTIDE SEQUENCE [LARGE SCALE GENOMIC DNA]</scope>
    <source>
        <strain evidence="1 2">CCMP332</strain>
    </source>
</reference>
<evidence type="ECO:0000313" key="1">
    <source>
        <dbReference type="EMBL" id="KAL3801764.1"/>
    </source>
</evidence>
<accession>A0ABD3QP16</accession>
<dbReference type="EMBL" id="JABMIG020000024">
    <property type="protein sequence ID" value="KAL3801764.1"/>
    <property type="molecule type" value="Genomic_DNA"/>
</dbReference>
<protein>
    <recommendedName>
        <fullName evidence="3">Calmodulin-lysine N-methyltransferase</fullName>
    </recommendedName>
</protein>
<dbReference type="Gene3D" id="3.40.50.150">
    <property type="entry name" value="Vaccinia Virus protein VP39"/>
    <property type="match status" value="1"/>
</dbReference>
<dbReference type="SUPFAM" id="SSF53335">
    <property type="entry name" value="S-adenosyl-L-methionine-dependent methyltransferases"/>
    <property type="match status" value="1"/>
</dbReference>
<name>A0ABD3QP16_9STRA</name>
<dbReference type="Proteomes" id="UP001516023">
    <property type="component" value="Unassembled WGS sequence"/>
</dbReference>